<comment type="subcellular location">
    <subcellularLocation>
        <location evidence="1">Cytoplasm</location>
    </subcellularLocation>
</comment>
<evidence type="ECO:0000256" key="3">
    <source>
        <dbReference type="ARBA" id="ARBA00023054"/>
    </source>
</evidence>
<dbReference type="OMA" id="ETNDSPE"/>
<keyword evidence="3" id="KW-0175">Coiled coil</keyword>
<evidence type="ECO:0000259" key="4">
    <source>
        <dbReference type="Pfam" id="PF12180"/>
    </source>
</evidence>
<evidence type="ECO:0000256" key="1">
    <source>
        <dbReference type="ARBA" id="ARBA00004496"/>
    </source>
</evidence>
<proteinExistence type="predicted"/>
<keyword evidence="6" id="KW-1185">Reference proteome</keyword>
<organism evidence="5 6">
    <name type="scientific">Sinocyclocheilus grahami</name>
    <name type="common">Dianchi golden-line fish</name>
    <name type="synonym">Barbus grahami</name>
    <dbReference type="NCBI Taxonomy" id="75366"/>
    <lineage>
        <taxon>Eukaryota</taxon>
        <taxon>Metazoa</taxon>
        <taxon>Chordata</taxon>
        <taxon>Craniata</taxon>
        <taxon>Vertebrata</taxon>
        <taxon>Euteleostomi</taxon>
        <taxon>Actinopterygii</taxon>
        <taxon>Neopterygii</taxon>
        <taxon>Teleostei</taxon>
        <taxon>Ostariophysi</taxon>
        <taxon>Cypriniformes</taxon>
        <taxon>Cyprinidae</taxon>
        <taxon>Cyprininae</taxon>
        <taxon>Sinocyclocheilus</taxon>
    </lineage>
</organism>
<keyword evidence="2" id="KW-0963">Cytoplasm</keyword>
<dbReference type="GO" id="GO:0034138">
    <property type="term" value="P:toll-like receptor 3 signaling pathway"/>
    <property type="evidence" value="ECO:0007669"/>
    <property type="project" value="TreeGrafter"/>
</dbReference>
<evidence type="ECO:0000313" key="5">
    <source>
        <dbReference type="Ensembl" id="ENSSGRP00000008908.1"/>
    </source>
</evidence>
<dbReference type="Gene3D" id="1.20.5.1180">
    <property type="entry name" value="Geminin coiled-coil domain"/>
    <property type="match status" value="1"/>
</dbReference>
<evidence type="ECO:0000256" key="2">
    <source>
        <dbReference type="ARBA" id="ARBA00022490"/>
    </source>
</evidence>
<dbReference type="PANTHER" id="PTHR31882:SF6">
    <property type="entry name" value="TNFAIP3-INTERACTING PROTEIN 2"/>
    <property type="match status" value="1"/>
</dbReference>
<dbReference type="GO" id="GO:0043123">
    <property type="term" value="P:positive regulation of canonical NF-kappaB signal transduction"/>
    <property type="evidence" value="ECO:0007669"/>
    <property type="project" value="TreeGrafter"/>
</dbReference>
<feature type="domain" description="TSG101 and ALIX binding" evidence="4">
    <location>
        <begin position="112"/>
        <end position="145"/>
    </location>
</feature>
<dbReference type="InterPro" id="IPR022008">
    <property type="entry name" value="EABR"/>
</dbReference>
<dbReference type="PANTHER" id="PTHR31882">
    <property type="entry name" value="TNFAIP3-INTERACTING PROTEIN COILED COIL FAMILY MEMBER"/>
    <property type="match status" value="1"/>
</dbReference>
<name>A0A672KFF7_SINGR</name>
<protein>
    <recommendedName>
        <fullName evidence="4">TSG101 and ALIX binding domain-containing protein</fullName>
    </recommendedName>
</protein>
<accession>A0A672KFF7</accession>
<reference evidence="5" key="1">
    <citation type="submission" date="2025-08" db="UniProtKB">
        <authorList>
            <consortium name="Ensembl"/>
        </authorList>
    </citation>
    <scope>IDENTIFICATION</scope>
</reference>
<dbReference type="GO" id="GO:0034134">
    <property type="term" value="P:toll-like receptor 2 signaling pathway"/>
    <property type="evidence" value="ECO:0007669"/>
    <property type="project" value="TreeGrafter"/>
</dbReference>
<reference evidence="5" key="2">
    <citation type="submission" date="2025-09" db="UniProtKB">
        <authorList>
            <consortium name="Ensembl"/>
        </authorList>
    </citation>
    <scope>IDENTIFICATION</scope>
</reference>
<evidence type="ECO:0000313" key="6">
    <source>
        <dbReference type="Proteomes" id="UP000472262"/>
    </source>
</evidence>
<dbReference type="Pfam" id="PF12180">
    <property type="entry name" value="EABR"/>
    <property type="match status" value="1"/>
</dbReference>
<dbReference type="GO" id="GO:0071222">
    <property type="term" value="P:cellular response to lipopolysaccharide"/>
    <property type="evidence" value="ECO:0007669"/>
    <property type="project" value="TreeGrafter"/>
</dbReference>
<dbReference type="Ensembl" id="ENSSGRT00000009714.1">
    <property type="protein sequence ID" value="ENSSGRP00000008908.1"/>
    <property type="gene ID" value="ENSSGRG00000006022.1"/>
</dbReference>
<dbReference type="Proteomes" id="UP000472262">
    <property type="component" value="Unassembled WGS sequence"/>
</dbReference>
<dbReference type="InParanoid" id="A0A672KFF7"/>
<dbReference type="GO" id="GO:0005737">
    <property type="term" value="C:cytoplasm"/>
    <property type="evidence" value="ECO:0007669"/>
    <property type="project" value="UniProtKB-SubCell"/>
</dbReference>
<dbReference type="AlphaFoldDB" id="A0A672KFF7"/>
<sequence length="217" mass="24936">PQTLLKQTKQEKEREIQRLCSTLAEIDRTQATRAVLCNSLAEEAEQLRAQLGATVQVCQELLGRLEKEKSKTALPDQRTQANEVCWETNDSPEIPHLNVISSKLEEENDQLKKRVAYVESLNSKWQKYDSSREEYVRGLCQKLKESNGLASAGPTLTQTPAVGSMPLFQQEIVRLNGLLQDKMIECERLSRERDDSKRRDQERIQMLEQQVFISSKF</sequence>
<dbReference type="GO" id="GO:0006357">
    <property type="term" value="P:regulation of transcription by RNA polymerase II"/>
    <property type="evidence" value="ECO:0007669"/>
    <property type="project" value="TreeGrafter"/>
</dbReference>